<evidence type="ECO:0000313" key="2">
    <source>
        <dbReference type="Proteomes" id="UP001234989"/>
    </source>
</evidence>
<dbReference type="AlphaFoldDB" id="A0AAF0U4J6"/>
<accession>A0AAF0U4J6</accession>
<gene>
    <name evidence="1" type="ORF">MTR67_032471</name>
</gene>
<proteinExistence type="predicted"/>
<reference evidence="1" key="1">
    <citation type="submission" date="2023-08" db="EMBL/GenBank/DDBJ databases">
        <title>A de novo genome assembly of Solanum verrucosum Schlechtendal, a Mexican diploid species geographically isolated from the other diploid A-genome species in potato relatives.</title>
        <authorList>
            <person name="Hosaka K."/>
        </authorList>
    </citation>
    <scope>NUCLEOTIDE SEQUENCE</scope>
    <source>
        <tissue evidence="1">Young leaves</tissue>
    </source>
</reference>
<organism evidence="1 2">
    <name type="scientific">Solanum verrucosum</name>
    <dbReference type="NCBI Taxonomy" id="315347"/>
    <lineage>
        <taxon>Eukaryota</taxon>
        <taxon>Viridiplantae</taxon>
        <taxon>Streptophyta</taxon>
        <taxon>Embryophyta</taxon>
        <taxon>Tracheophyta</taxon>
        <taxon>Spermatophyta</taxon>
        <taxon>Magnoliopsida</taxon>
        <taxon>eudicotyledons</taxon>
        <taxon>Gunneridae</taxon>
        <taxon>Pentapetalae</taxon>
        <taxon>asterids</taxon>
        <taxon>lamiids</taxon>
        <taxon>Solanales</taxon>
        <taxon>Solanaceae</taxon>
        <taxon>Solanoideae</taxon>
        <taxon>Solaneae</taxon>
        <taxon>Solanum</taxon>
    </lineage>
</organism>
<dbReference type="EMBL" id="CP133618">
    <property type="protein sequence ID" value="WMV39086.1"/>
    <property type="molecule type" value="Genomic_DNA"/>
</dbReference>
<evidence type="ECO:0000313" key="1">
    <source>
        <dbReference type="EMBL" id="WMV39086.1"/>
    </source>
</evidence>
<dbReference type="Proteomes" id="UP001234989">
    <property type="component" value="Chromosome 7"/>
</dbReference>
<keyword evidence="2" id="KW-1185">Reference proteome</keyword>
<sequence length="72" mass="8503">MKDIILRARLDNQPELKRIQQIRTQSFGPITRPNLFFLLAIFWLPLKSSSNTQIKISENRKPHLCFSCLYVD</sequence>
<name>A0AAF0U4J6_SOLVR</name>
<protein>
    <submittedName>
        <fullName evidence="1">Uncharacterized protein</fullName>
    </submittedName>
</protein>